<name>N1PQJ0_DOTSN</name>
<dbReference type="Proteomes" id="UP000016933">
    <property type="component" value="Unassembled WGS sequence"/>
</dbReference>
<proteinExistence type="predicted"/>
<reference evidence="1 2" key="2">
    <citation type="journal article" date="2012" name="PLoS Pathog.">
        <title>Diverse lifestyles and strategies of plant pathogenesis encoded in the genomes of eighteen Dothideomycetes fungi.</title>
        <authorList>
            <person name="Ohm R.A."/>
            <person name="Feau N."/>
            <person name="Henrissat B."/>
            <person name="Schoch C.L."/>
            <person name="Horwitz B.A."/>
            <person name="Barry K.W."/>
            <person name="Condon B.J."/>
            <person name="Copeland A.C."/>
            <person name="Dhillon B."/>
            <person name="Glaser F."/>
            <person name="Hesse C.N."/>
            <person name="Kosti I."/>
            <person name="LaButti K."/>
            <person name="Lindquist E.A."/>
            <person name="Lucas S."/>
            <person name="Salamov A.A."/>
            <person name="Bradshaw R.E."/>
            <person name="Ciuffetti L."/>
            <person name="Hamelin R.C."/>
            <person name="Kema G.H.J."/>
            <person name="Lawrence C."/>
            <person name="Scott J.A."/>
            <person name="Spatafora J.W."/>
            <person name="Turgeon B.G."/>
            <person name="de Wit P.J.G.M."/>
            <person name="Zhong S."/>
            <person name="Goodwin S.B."/>
            <person name="Grigoriev I.V."/>
        </authorList>
    </citation>
    <scope>NUCLEOTIDE SEQUENCE [LARGE SCALE GENOMIC DNA]</scope>
    <source>
        <strain evidence="2">NZE10 / CBS 128990</strain>
    </source>
</reference>
<protein>
    <submittedName>
        <fullName evidence="1">Uncharacterized protein</fullName>
    </submittedName>
</protein>
<dbReference type="HOGENOM" id="CLU_2121019_0_0_1"/>
<evidence type="ECO:0000313" key="1">
    <source>
        <dbReference type="EMBL" id="EME45716.1"/>
    </source>
</evidence>
<organism evidence="1 2">
    <name type="scientific">Dothistroma septosporum (strain NZE10 / CBS 128990)</name>
    <name type="common">Red band needle blight fungus</name>
    <name type="synonym">Mycosphaerella pini</name>
    <dbReference type="NCBI Taxonomy" id="675120"/>
    <lineage>
        <taxon>Eukaryota</taxon>
        <taxon>Fungi</taxon>
        <taxon>Dikarya</taxon>
        <taxon>Ascomycota</taxon>
        <taxon>Pezizomycotina</taxon>
        <taxon>Dothideomycetes</taxon>
        <taxon>Dothideomycetidae</taxon>
        <taxon>Mycosphaerellales</taxon>
        <taxon>Mycosphaerellaceae</taxon>
        <taxon>Dothistroma</taxon>
    </lineage>
</organism>
<reference evidence="2" key="1">
    <citation type="journal article" date="2012" name="PLoS Genet.">
        <title>The genomes of the fungal plant pathogens Cladosporium fulvum and Dothistroma septosporum reveal adaptation to different hosts and lifestyles but also signatures of common ancestry.</title>
        <authorList>
            <person name="de Wit P.J.G.M."/>
            <person name="van der Burgt A."/>
            <person name="Oekmen B."/>
            <person name="Stergiopoulos I."/>
            <person name="Abd-Elsalam K.A."/>
            <person name="Aerts A.L."/>
            <person name="Bahkali A.H."/>
            <person name="Beenen H.G."/>
            <person name="Chettri P."/>
            <person name="Cox M.P."/>
            <person name="Datema E."/>
            <person name="de Vries R.P."/>
            <person name="Dhillon B."/>
            <person name="Ganley A.R."/>
            <person name="Griffiths S.A."/>
            <person name="Guo Y."/>
            <person name="Hamelin R.C."/>
            <person name="Henrissat B."/>
            <person name="Kabir M.S."/>
            <person name="Jashni M.K."/>
            <person name="Kema G."/>
            <person name="Klaubauf S."/>
            <person name="Lapidus A."/>
            <person name="Levasseur A."/>
            <person name="Lindquist E."/>
            <person name="Mehrabi R."/>
            <person name="Ohm R.A."/>
            <person name="Owen T.J."/>
            <person name="Salamov A."/>
            <person name="Schwelm A."/>
            <person name="Schijlen E."/>
            <person name="Sun H."/>
            <person name="van den Burg H.A."/>
            <person name="van Ham R.C.H.J."/>
            <person name="Zhang S."/>
            <person name="Goodwin S.B."/>
            <person name="Grigoriev I.V."/>
            <person name="Collemare J."/>
            <person name="Bradshaw R.E."/>
        </authorList>
    </citation>
    <scope>NUCLEOTIDE SEQUENCE [LARGE SCALE GENOMIC DNA]</scope>
    <source>
        <strain evidence="2">NZE10 / CBS 128990</strain>
    </source>
</reference>
<dbReference type="EMBL" id="KB446538">
    <property type="protein sequence ID" value="EME45716.1"/>
    <property type="molecule type" value="Genomic_DNA"/>
</dbReference>
<accession>N1PQJ0</accession>
<sequence length="114" mass="12540">MAIEDVIARTYGIGTAHKIATKHKGHYLLTSDEAGVDFVRHEVGLFFAAENHVTPRLATSVGGYFFQMALVVVRDKAESLHAFAKHVHVTRAEETTAFRSDPNVPAVFSNENTT</sequence>
<gene>
    <name evidence="1" type="ORF">DOTSEDRAFT_52922</name>
</gene>
<keyword evidence="2" id="KW-1185">Reference proteome</keyword>
<evidence type="ECO:0000313" key="2">
    <source>
        <dbReference type="Proteomes" id="UP000016933"/>
    </source>
</evidence>
<dbReference type="AlphaFoldDB" id="N1PQJ0"/>